<organism evidence="1 2">
    <name type="scientific">Parvimonas micra</name>
    <dbReference type="NCBI Taxonomy" id="33033"/>
    <lineage>
        <taxon>Bacteria</taxon>
        <taxon>Bacillati</taxon>
        <taxon>Bacillota</taxon>
        <taxon>Tissierellia</taxon>
        <taxon>Tissierellales</taxon>
        <taxon>Peptoniphilaceae</taxon>
        <taxon>Parvimonas</taxon>
    </lineage>
</organism>
<protein>
    <submittedName>
        <fullName evidence="1">Uncharacterized protein</fullName>
    </submittedName>
</protein>
<sequence length="239" mass="28585">MFKSKEGNRFERNSLLESIKLIATDYNKAKLEIEKIISNWRLLILRNCSSGDYVDCCEVDLDFRKGISFQDYIDHYHQMINDLEVREAIIAKTAYFTPRIKRFEKNQYQIYFNLINKSISFEKEAGLKLMEISVYRDHNGKYNPLAKIVKETTDSELVKEQLIKDLQKASEKLYKKVLEHETKKSFDIEEISESEAMEWFRLALESNDLKEAKRLYKFTNSYYKRKDMQNLLLEFFENL</sequence>
<evidence type="ECO:0000313" key="1">
    <source>
        <dbReference type="EMBL" id="MBF1306402.1"/>
    </source>
</evidence>
<proteinExistence type="predicted"/>
<evidence type="ECO:0000313" key="2">
    <source>
        <dbReference type="Proteomes" id="UP000758611"/>
    </source>
</evidence>
<accession>A0A930DZW4</accession>
<comment type="caution">
    <text evidence="1">The sequence shown here is derived from an EMBL/GenBank/DDBJ whole genome shotgun (WGS) entry which is preliminary data.</text>
</comment>
<dbReference type="AlphaFoldDB" id="A0A930DZW4"/>
<dbReference type="EMBL" id="JABZRE010000002">
    <property type="protein sequence ID" value="MBF1306402.1"/>
    <property type="molecule type" value="Genomic_DNA"/>
</dbReference>
<dbReference type="RefSeq" id="WP_278476958.1">
    <property type="nucleotide sequence ID" value="NZ_JABZRE010000002.1"/>
</dbReference>
<reference evidence="1" key="1">
    <citation type="submission" date="2020-04" db="EMBL/GenBank/DDBJ databases">
        <title>Deep metagenomics examines the oral microbiome during advanced dental caries in children, revealing novel taxa and co-occurrences with host molecules.</title>
        <authorList>
            <person name="Baker J.L."/>
            <person name="Morton J.T."/>
            <person name="Dinis M."/>
            <person name="Alvarez R."/>
            <person name="Tran N.C."/>
            <person name="Knight R."/>
            <person name="Edlund A."/>
        </authorList>
    </citation>
    <scope>NUCLEOTIDE SEQUENCE</scope>
    <source>
        <strain evidence="1">JCVI_23_bin.11</strain>
    </source>
</reference>
<name>A0A930DZW4_9FIRM</name>
<dbReference type="Proteomes" id="UP000758611">
    <property type="component" value="Unassembled WGS sequence"/>
</dbReference>
<gene>
    <name evidence="1" type="ORF">HXM94_01245</name>
</gene>